<proteinExistence type="predicted"/>
<sequence length="82" mass="8877">MVYGTARYMVVPLEDPRGVVAEFAESFLAEFRKAHDPGTTTERGVSSSIRCSPLPSGIIELNSDASVRPSSGFIGWGRCISR</sequence>
<reference evidence="2" key="1">
    <citation type="submission" date="2016-06" db="EMBL/GenBank/DDBJ databases">
        <title>Parallel loss of symbiosis genes in relatives of nitrogen-fixing non-legume Parasponia.</title>
        <authorList>
            <person name="Van Velzen R."/>
            <person name="Holmer R."/>
            <person name="Bu F."/>
            <person name="Rutten L."/>
            <person name="Van Zeijl A."/>
            <person name="Liu W."/>
            <person name="Santuari L."/>
            <person name="Cao Q."/>
            <person name="Sharma T."/>
            <person name="Shen D."/>
            <person name="Roswanjaya Y."/>
            <person name="Wardhani T."/>
            <person name="Kalhor M.S."/>
            <person name="Jansen J."/>
            <person name="Van den Hoogen J."/>
            <person name="Gungor B."/>
            <person name="Hartog M."/>
            <person name="Hontelez J."/>
            <person name="Verver J."/>
            <person name="Yang W.-C."/>
            <person name="Schijlen E."/>
            <person name="Repin R."/>
            <person name="Schilthuizen M."/>
            <person name="Schranz E."/>
            <person name="Heidstra R."/>
            <person name="Miyata K."/>
            <person name="Fedorova E."/>
            <person name="Kohlen W."/>
            <person name="Bisseling T."/>
            <person name="Smit S."/>
            <person name="Geurts R."/>
        </authorList>
    </citation>
    <scope>NUCLEOTIDE SEQUENCE [LARGE SCALE GENOMIC DNA]</scope>
    <source>
        <strain evidence="2">cv. RG33-2</strain>
    </source>
</reference>
<dbReference type="InParanoid" id="A0A2P5CKM6"/>
<comment type="caution">
    <text evidence="1">The sequence shown here is derived from an EMBL/GenBank/DDBJ whole genome shotgun (WGS) entry which is preliminary data.</text>
</comment>
<protein>
    <submittedName>
        <fullName evidence="1">Uncharacterized protein</fullName>
    </submittedName>
</protein>
<evidence type="ECO:0000313" key="2">
    <source>
        <dbReference type="Proteomes" id="UP000237000"/>
    </source>
</evidence>
<organism evidence="1 2">
    <name type="scientific">Trema orientale</name>
    <name type="common">Charcoal tree</name>
    <name type="synonym">Celtis orientalis</name>
    <dbReference type="NCBI Taxonomy" id="63057"/>
    <lineage>
        <taxon>Eukaryota</taxon>
        <taxon>Viridiplantae</taxon>
        <taxon>Streptophyta</taxon>
        <taxon>Embryophyta</taxon>
        <taxon>Tracheophyta</taxon>
        <taxon>Spermatophyta</taxon>
        <taxon>Magnoliopsida</taxon>
        <taxon>eudicotyledons</taxon>
        <taxon>Gunneridae</taxon>
        <taxon>Pentapetalae</taxon>
        <taxon>rosids</taxon>
        <taxon>fabids</taxon>
        <taxon>Rosales</taxon>
        <taxon>Cannabaceae</taxon>
        <taxon>Trema</taxon>
    </lineage>
</organism>
<keyword evidence="2" id="KW-1185">Reference proteome</keyword>
<gene>
    <name evidence="1" type="ORF">TorRG33x02_281830</name>
</gene>
<dbReference type="EMBL" id="JXTC01000355">
    <property type="protein sequence ID" value="PON61535.1"/>
    <property type="molecule type" value="Genomic_DNA"/>
</dbReference>
<accession>A0A2P5CKM6</accession>
<dbReference type="AlphaFoldDB" id="A0A2P5CKM6"/>
<evidence type="ECO:0000313" key="1">
    <source>
        <dbReference type="EMBL" id="PON61535.1"/>
    </source>
</evidence>
<name>A0A2P5CKM6_TREOI</name>
<dbReference type="Proteomes" id="UP000237000">
    <property type="component" value="Unassembled WGS sequence"/>
</dbReference>